<comment type="caution">
    <text evidence="2">The sequence shown here is derived from an EMBL/GenBank/DDBJ whole genome shotgun (WGS) entry which is preliminary data.</text>
</comment>
<evidence type="ECO:0000259" key="1">
    <source>
        <dbReference type="Pfam" id="PF05699"/>
    </source>
</evidence>
<evidence type="ECO:0000313" key="2">
    <source>
        <dbReference type="EMBL" id="KAJ4449100.1"/>
    </source>
</evidence>
<feature type="domain" description="HAT C-terminal dimerisation" evidence="1">
    <location>
        <begin position="621"/>
        <end position="676"/>
    </location>
</feature>
<dbReference type="Proteomes" id="UP001148838">
    <property type="component" value="Unassembled WGS sequence"/>
</dbReference>
<dbReference type="EMBL" id="JAJSOF020000003">
    <property type="protein sequence ID" value="KAJ4449100.1"/>
    <property type="molecule type" value="Genomic_DNA"/>
</dbReference>
<proteinExistence type="predicted"/>
<accession>A0ABQ8TUZ1</accession>
<name>A0ABQ8TUZ1_PERAM</name>
<keyword evidence="3" id="KW-1185">Reference proteome</keyword>
<gene>
    <name evidence="2" type="ORF">ANN_00495</name>
</gene>
<dbReference type="PANTHER" id="PTHR45749">
    <property type="match status" value="1"/>
</dbReference>
<sequence>MHSVQYIVNRNLDVQTRVRLKELGPPRPELKITQVQKQSKNKTSFTRNFNRAMYNAADWLCGCEVKNAFFCFTCLIMKTNDIGWTVTGVTDLKNFHAKVKKHKYSETHINGGIEFAMLGKVDVRCQLDTAYRLKIKTFNEDVSKNRYILGKLIDCIKFCGKFELALRGHGEGEDSNNPGIFRGLVNLMSELDGLLKQHIEKTENRAFVGLSKTIQNELLDSIYEVCLNLIRAEILQTNYIAIEVDETTDCATLSQLGFIMRYELRGKLIERFVSFLQPKADTAEDVSDSIFCVLDKMKINETREKLIAQSYDGPPIMSDPKDGVQVRVKTKYKNAHFVHCYAHQLNLIVERCVTGNKQVRIFFSTLEGFSTFFSYSSKRTAVLDQVVKENIPTSPPPMRWNFKTWCVTTVHTYKKEIVECLDRIIADVSNDYKTVRKAVGLKGFLQDDDFLFWLHFFNKVMPLCNILFSQLQERAISSMKTQKYISEFQSSIQRVRSLLELDDHWKEEGGNGLPSKRARITDTRKIAAKEVCDIITMQMNDRFLFSDHLSAVLLLEPSLFSKHRIIFPESEFKIAVDVFKLNPVELRHELNVLYNRRDFEKAAGALILLNCIHENNLVTILPETVRLLQIIVTIPMPTGEAERCLSTLKRVKTFTQNTMKEDRLSALAMCSIENQLLASPNFNELVIDHFAVQKERRADFIYKQINEVLSDGITPESVISPLVPQNEEKNRKKRGLSLMERNMLQLNVNNVSVEPCDLGYNHESDIRCEENECHISSPLLKFEVGKEPCNIVAVKEEPNAEELEEDGGLTKGGYSGLLATSSIA</sequence>
<protein>
    <recommendedName>
        <fullName evidence="1">HAT C-terminal dimerisation domain-containing protein</fullName>
    </recommendedName>
</protein>
<dbReference type="PANTHER" id="PTHR45749:SF28">
    <property type="entry name" value="ZINC FINGER MYM-TYPE PROTEIN 1-LIKE-RELATED"/>
    <property type="match status" value="1"/>
</dbReference>
<dbReference type="InterPro" id="IPR008906">
    <property type="entry name" value="HATC_C_dom"/>
</dbReference>
<dbReference type="Pfam" id="PF05699">
    <property type="entry name" value="Dimer_Tnp_hAT"/>
    <property type="match status" value="1"/>
</dbReference>
<dbReference type="InterPro" id="IPR012337">
    <property type="entry name" value="RNaseH-like_sf"/>
</dbReference>
<organism evidence="2 3">
    <name type="scientific">Periplaneta americana</name>
    <name type="common">American cockroach</name>
    <name type="synonym">Blatta americana</name>
    <dbReference type="NCBI Taxonomy" id="6978"/>
    <lineage>
        <taxon>Eukaryota</taxon>
        <taxon>Metazoa</taxon>
        <taxon>Ecdysozoa</taxon>
        <taxon>Arthropoda</taxon>
        <taxon>Hexapoda</taxon>
        <taxon>Insecta</taxon>
        <taxon>Pterygota</taxon>
        <taxon>Neoptera</taxon>
        <taxon>Polyneoptera</taxon>
        <taxon>Dictyoptera</taxon>
        <taxon>Blattodea</taxon>
        <taxon>Blattoidea</taxon>
        <taxon>Blattidae</taxon>
        <taxon>Blattinae</taxon>
        <taxon>Periplaneta</taxon>
    </lineage>
</organism>
<reference evidence="2 3" key="1">
    <citation type="journal article" date="2022" name="Allergy">
        <title>Genome assembly and annotation of Periplaneta americana reveal a comprehensive cockroach allergen profile.</title>
        <authorList>
            <person name="Wang L."/>
            <person name="Xiong Q."/>
            <person name="Saelim N."/>
            <person name="Wang L."/>
            <person name="Nong W."/>
            <person name="Wan A.T."/>
            <person name="Shi M."/>
            <person name="Liu X."/>
            <person name="Cao Q."/>
            <person name="Hui J.H.L."/>
            <person name="Sookrung N."/>
            <person name="Leung T.F."/>
            <person name="Tungtrongchitr A."/>
            <person name="Tsui S.K.W."/>
        </authorList>
    </citation>
    <scope>NUCLEOTIDE SEQUENCE [LARGE SCALE GENOMIC DNA]</scope>
    <source>
        <strain evidence="2">PWHHKU_190912</strain>
    </source>
</reference>
<evidence type="ECO:0000313" key="3">
    <source>
        <dbReference type="Proteomes" id="UP001148838"/>
    </source>
</evidence>
<dbReference type="SUPFAM" id="SSF53098">
    <property type="entry name" value="Ribonuclease H-like"/>
    <property type="match status" value="1"/>
</dbReference>